<evidence type="ECO:0000313" key="2">
    <source>
        <dbReference type="EMBL" id="CAG8974027.1"/>
    </source>
</evidence>
<feature type="region of interest" description="Disordered" evidence="1">
    <location>
        <begin position="1"/>
        <end position="23"/>
    </location>
</feature>
<keyword evidence="3" id="KW-1185">Reference proteome</keyword>
<organism evidence="2 3">
    <name type="scientific">Hymenoscyphus albidus</name>
    <dbReference type="NCBI Taxonomy" id="595503"/>
    <lineage>
        <taxon>Eukaryota</taxon>
        <taxon>Fungi</taxon>
        <taxon>Dikarya</taxon>
        <taxon>Ascomycota</taxon>
        <taxon>Pezizomycotina</taxon>
        <taxon>Leotiomycetes</taxon>
        <taxon>Helotiales</taxon>
        <taxon>Helotiaceae</taxon>
        <taxon>Hymenoscyphus</taxon>
    </lineage>
</organism>
<sequence length="86" mass="9976">MNGLPDDEPPSPLEGPEGEADDWNVREIEFGESISVIAEGEPRARIDRWRSAQKQDHMTRFVEDVDTELEYQHGQQKRRCKRSHSV</sequence>
<proteinExistence type="predicted"/>
<dbReference type="Proteomes" id="UP000701801">
    <property type="component" value="Unassembled WGS sequence"/>
</dbReference>
<comment type="caution">
    <text evidence="2">The sequence shown here is derived from an EMBL/GenBank/DDBJ whole genome shotgun (WGS) entry which is preliminary data.</text>
</comment>
<evidence type="ECO:0000313" key="3">
    <source>
        <dbReference type="Proteomes" id="UP000701801"/>
    </source>
</evidence>
<gene>
    <name evidence="2" type="ORF">HYALB_00008576</name>
</gene>
<dbReference type="AlphaFoldDB" id="A0A9N9Q436"/>
<dbReference type="OrthoDB" id="5391053at2759"/>
<reference evidence="2" key="1">
    <citation type="submission" date="2021-07" db="EMBL/GenBank/DDBJ databases">
        <authorList>
            <person name="Durling M."/>
        </authorList>
    </citation>
    <scope>NUCLEOTIDE SEQUENCE</scope>
</reference>
<evidence type="ECO:0000256" key="1">
    <source>
        <dbReference type="SAM" id="MobiDB-lite"/>
    </source>
</evidence>
<name>A0A9N9Q436_9HELO</name>
<accession>A0A9N9Q436</accession>
<protein>
    <submittedName>
        <fullName evidence="2">Uncharacterized protein</fullName>
    </submittedName>
</protein>
<dbReference type="EMBL" id="CAJVRM010000087">
    <property type="protein sequence ID" value="CAG8974027.1"/>
    <property type="molecule type" value="Genomic_DNA"/>
</dbReference>